<dbReference type="GO" id="GO:0016491">
    <property type="term" value="F:oxidoreductase activity"/>
    <property type="evidence" value="ECO:0007669"/>
    <property type="project" value="InterPro"/>
</dbReference>
<accession>A0A8J2UIW5</accession>
<feature type="transmembrane region" description="Helical" evidence="1">
    <location>
        <begin position="159"/>
        <end position="177"/>
    </location>
</feature>
<feature type="transmembrane region" description="Helical" evidence="1">
    <location>
        <begin position="119"/>
        <end position="138"/>
    </location>
</feature>
<evidence type="ECO:0000256" key="1">
    <source>
        <dbReference type="SAM" id="Phobius"/>
    </source>
</evidence>
<keyword evidence="1" id="KW-0812">Transmembrane</keyword>
<proteinExistence type="predicted"/>
<dbReference type="InterPro" id="IPR006694">
    <property type="entry name" value="Fatty_acid_hydroxylase"/>
</dbReference>
<dbReference type="AlphaFoldDB" id="A0A8J2UIW5"/>
<comment type="caution">
    <text evidence="3">The sequence shown here is derived from an EMBL/GenBank/DDBJ whole genome shotgun (WGS) entry which is preliminary data.</text>
</comment>
<keyword evidence="4" id="KW-1185">Reference proteome</keyword>
<gene>
    <name evidence="3" type="ORF">GCM10011511_55840</name>
</gene>
<evidence type="ECO:0000313" key="4">
    <source>
        <dbReference type="Proteomes" id="UP000607559"/>
    </source>
</evidence>
<keyword evidence="1" id="KW-1133">Transmembrane helix</keyword>
<protein>
    <recommendedName>
        <fullName evidence="2">Fatty acid hydroxylase domain-containing protein</fullName>
    </recommendedName>
</protein>
<organism evidence="3 4">
    <name type="scientific">Puia dinghuensis</name>
    <dbReference type="NCBI Taxonomy" id="1792502"/>
    <lineage>
        <taxon>Bacteria</taxon>
        <taxon>Pseudomonadati</taxon>
        <taxon>Bacteroidota</taxon>
        <taxon>Chitinophagia</taxon>
        <taxon>Chitinophagales</taxon>
        <taxon>Chitinophagaceae</taxon>
        <taxon>Puia</taxon>
    </lineage>
</organism>
<evidence type="ECO:0000259" key="2">
    <source>
        <dbReference type="Pfam" id="PF04116"/>
    </source>
</evidence>
<dbReference type="GO" id="GO:0005506">
    <property type="term" value="F:iron ion binding"/>
    <property type="evidence" value="ECO:0007669"/>
    <property type="project" value="InterPro"/>
</dbReference>
<reference evidence="3" key="1">
    <citation type="journal article" date="2014" name="Int. J. Syst. Evol. Microbiol.">
        <title>Complete genome sequence of Corynebacterium casei LMG S-19264T (=DSM 44701T), isolated from a smear-ripened cheese.</title>
        <authorList>
            <consortium name="US DOE Joint Genome Institute (JGI-PGF)"/>
            <person name="Walter F."/>
            <person name="Albersmeier A."/>
            <person name="Kalinowski J."/>
            <person name="Ruckert C."/>
        </authorList>
    </citation>
    <scope>NUCLEOTIDE SEQUENCE</scope>
    <source>
        <strain evidence="3">CGMCC 1.15448</strain>
    </source>
</reference>
<evidence type="ECO:0000313" key="3">
    <source>
        <dbReference type="EMBL" id="GGB24729.1"/>
    </source>
</evidence>
<keyword evidence="1" id="KW-0472">Membrane</keyword>
<dbReference type="GO" id="GO:0008610">
    <property type="term" value="P:lipid biosynthetic process"/>
    <property type="evidence" value="ECO:0007669"/>
    <property type="project" value="InterPro"/>
</dbReference>
<name>A0A8J2UIW5_9BACT</name>
<feature type="transmembrane region" description="Helical" evidence="1">
    <location>
        <begin position="21"/>
        <end position="45"/>
    </location>
</feature>
<feature type="transmembrane region" description="Helical" evidence="1">
    <location>
        <begin position="240"/>
        <end position="258"/>
    </location>
</feature>
<dbReference type="Pfam" id="PF04116">
    <property type="entry name" value="FA_hydroxylase"/>
    <property type="match status" value="1"/>
</dbReference>
<reference evidence="3" key="2">
    <citation type="submission" date="2020-09" db="EMBL/GenBank/DDBJ databases">
        <authorList>
            <person name="Sun Q."/>
            <person name="Zhou Y."/>
        </authorList>
    </citation>
    <scope>NUCLEOTIDE SEQUENCE</scope>
    <source>
        <strain evidence="3">CGMCC 1.15448</strain>
    </source>
</reference>
<dbReference type="Proteomes" id="UP000607559">
    <property type="component" value="Unassembled WGS sequence"/>
</dbReference>
<sequence length="486" mass="53727">MCFDDFKLLYMQMSIGVRRSIWRDGLISVGLYVLPVALMVGSFWLTGQRPWLDGPARPVLGAARGVPSVLGQNWTESSLHTRPQAEVGRHNGNGGGKLFFREFFAAIQVRPVLVNLTTWGLPVLTLAVGVVEFFLGLYDKRWTGNEKTLDAVSFVGSRLLIRPAVVYFTLWALPWLFPGQKGVFAWVPFWWGFFIIAVADDLTQYWYHRLHHQIPWLWRFHRTHHSAPYMGMSMAGRQNIIYTVFFSQIYLTAALTYLGLGEAALLVTGVKSLITLAAHSSIAWDKPLYRWRVLHPVAWVLERLISTPATHHAHHAIGGPGRDSTEGQTLAVCANRASFTGKTDSRTYTDGDGVGHYKGNFGNMFFLWDVIFGTGIITRRFPSGYGIKHYKQEEWYAQFLWPIFKSRKVGSELARGGPVVGDAPLNGGQLVDAVLAGSRGREIGVATAVNGARGGGETLRDEATLGRHNGGGLADGLADIGDAAVV</sequence>
<feature type="domain" description="Fatty acid hydroxylase" evidence="2">
    <location>
        <begin position="194"/>
        <end position="317"/>
    </location>
</feature>
<feature type="transmembrane region" description="Helical" evidence="1">
    <location>
        <begin position="183"/>
        <end position="202"/>
    </location>
</feature>
<dbReference type="EMBL" id="BMJC01000008">
    <property type="protein sequence ID" value="GGB24729.1"/>
    <property type="molecule type" value="Genomic_DNA"/>
</dbReference>